<feature type="transmembrane region" description="Helical" evidence="1">
    <location>
        <begin position="152"/>
        <end position="177"/>
    </location>
</feature>
<feature type="transmembrane region" description="Helical" evidence="1">
    <location>
        <begin position="5"/>
        <end position="23"/>
    </location>
</feature>
<evidence type="ECO:0000313" key="2">
    <source>
        <dbReference type="EMBL" id="RDL43575.1"/>
    </source>
</evidence>
<reference evidence="2 3" key="1">
    <citation type="submission" date="2018-06" db="EMBL/GenBank/DDBJ databases">
        <title>Marinomonas sp. YLB-05 draft genome sequence.</title>
        <authorList>
            <person name="Yu L."/>
            <person name="Tang X."/>
        </authorList>
    </citation>
    <scope>NUCLEOTIDE SEQUENCE [LARGE SCALE GENOMIC DNA]</scope>
    <source>
        <strain evidence="2 3">YLB-05</strain>
    </source>
</reference>
<dbReference type="InterPro" id="IPR038770">
    <property type="entry name" value="Na+/solute_symporter_sf"/>
</dbReference>
<feature type="transmembrane region" description="Helical" evidence="1">
    <location>
        <begin position="121"/>
        <end position="140"/>
    </location>
</feature>
<name>A0A370U737_9GAMM</name>
<feature type="transmembrane region" description="Helical" evidence="1">
    <location>
        <begin position="262"/>
        <end position="281"/>
    </location>
</feature>
<comment type="caution">
    <text evidence="2">The sequence shown here is derived from an EMBL/GenBank/DDBJ whole genome shotgun (WGS) entry which is preliminary data.</text>
</comment>
<protein>
    <recommendedName>
        <fullName evidence="4">Bile acid:sodium symporter</fullName>
    </recommendedName>
</protein>
<dbReference type="EMBL" id="QKRA01000006">
    <property type="protein sequence ID" value="RDL43575.1"/>
    <property type="molecule type" value="Genomic_DNA"/>
</dbReference>
<dbReference type="RefSeq" id="WP_115468493.1">
    <property type="nucleotide sequence ID" value="NZ_QKRA01000006.1"/>
</dbReference>
<proteinExistence type="predicted"/>
<organism evidence="2 3">
    <name type="scientific">Marinomonas piezotolerans</name>
    <dbReference type="NCBI Taxonomy" id="2213058"/>
    <lineage>
        <taxon>Bacteria</taxon>
        <taxon>Pseudomonadati</taxon>
        <taxon>Pseudomonadota</taxon>
        <taxon>Gammaproteobacteria</taxon>
        <taxon>Oceanospirillales</taxon>
        <taxon>Oceanospirillaceae</taxon>
        <taxon>Marinomonas</taxon>
    </lineage>
</organism>
<gene>
    <name evidence="2" type="ORF">DN730_12530</name>
</gene>
<sequence>MLTFLVKHSLVGMFICALLGFLFPSASTFVFPALPVVLFCLMLLTLLGMPIRRLTKRLVNQSVWLYGLVHSVLFMCIFAFVCWLVGASNELTLAILGVGATGSLFATPAIVRALGFDNLEAMAMTIVTTLMLPIVLYFPIQWLHVAQGQLDFVAYGLRLLVFIVGPILISILLHRFLPSEWLQRTLVKISPYTILLVFAFPFGLVGAYRQLWQEDELTALLYLLIAALLVAVFFLVTLMLYRKQGYDVALTAAITAGNRNVLLTYSIAGALLGPAFLPLAGAMQLPTYLLPVITKRIYLSHIKYKLVDKCK</sequence>
<keyword evidence="1" id="KW-0472">Membrane</keyword>
<evidence type="ECO:0000313" key="3">
    <source>
        <dbReference type="Proteomes" id="UP000254326"/>
    </source>
</evidence>
<keyword evidence="1" id="KW-1133">Transmembrane helix</keyword>
<evidence type="ECO:0008006" key="4">
    <source>
        <dbReference type="Google" id="ProtNLM"/>
    </source>
</evidence>
<feature type="transmembrane region" description="Helical" evidence="1">
    <location>
        <begin position="189"/>
        <end position="208"/>
    </location>
</feature>
<feature type="transmembrane region" description="Helical" evidence="1">
    <location>
        <begin position="29"/>
        <end position="51"/>
    </location>
</feature>
<feature type="transmembrane region" description="Helical" evidence="1">
    <location>
        <begin position="220"/>
        <end position="241"/>
    </location>
</feature>
<evidence type="ECO:0000256" key="1">
    <source>
        <dbReference type="SAM" id="Phobius"/>
    </source>
</evidence>
<accession>A0A370U737</accession>
<feature type="transmembrane region" description="Helical" evidence="1">
    <location>
        <begin position="92"/>
        <end position="114"/>
    </location>
</feature>
<dbReference type="OrthoDB" id="6646831at2"/>
<dbReference type="Proteomes" id="UP000254326">
    <property type="component" value="Unassembled WGS sequence"/>
</dbReference>
<dbReference type="AlphaFoldDB" id="A0A370U737"/>
<keyword evidence="3" id="KW-1185">Reference proteome</keyword>
<feature type="transmembrane region" description="Helical" evidence="1">
    <location>
        <begin position="63"/>
        <end position="86"/>
    </location>
</feature>
<dbReference type="Gene3D" id="1.20.1530.20">
    <property type="match status" value="1"/>
</dbReference>
<keyword evidence="1" id="KW-0812">Transmembrane</keyword>